<comment type="pathway">
    <text evidence="1 9">Amino-acid degradation; L-proline degradation into L-glutamate; L-glutamate from L-proline: step 2/2.</text>
</comment>
<evidence type="ECO:0000256" key="6">
    <source>
        <dbReference type="ARBA" id="ARBA00048142"/>
    </source>
</evidence>
<reference evidence="12 13" key="1">
    <citation type="journal article" date="2018" name="New Phytol.">
        <title>Comparative genomics and transcriptomics depict ericoid mycorrhizal fungi as versatile saprotrophs and plant mutualists.</title>
        <authorList>
            <person name="Martino E."/>
            <person name="Morin E."/>
            <person name="Grelet G.A."/>
            <person name="Kuo A."/>
            <person name="Kohler A."/>
            <person name="Daghino S."/>
            <person name="Barry K.W."/>
            <person name="Cichocki N."/>
            <person name="Clum A."/>
            <person name="Dockter R.B."/>
            <person name="Hainaut M."/>
            <person name="Kuo R.C."/>
            <person name="LaButti K."/>
            <person name="Lindahl B.D."/>
            <person name="Lindquist E.A."/>
            <person name="Lipzen A."/>
            <person name="Khouja H.R."/>
            <person name="Magnuson J."/>
            <person name="Murat C."/>
            <person name="Ohm R.A."/>
            <person name="Singer S.W."/>
            <person name="Spatafora J.W."/>
            <person name="Wang M."/>
            <person name="Veneault-Fourrey C."/>
            <person name="Henrissat B."/>
            <person name="Grigoriev I.V."/>
            <person name="Martin F.M."/>
            <person name="Perotto S."/>
        </authorList>
    </citation>
    <scope>NUCLEOTIDE SEQUENCE [LARGE SCALE GENOMIC DNA]</scope>
    <source>
        <strain evidence="12 13">ATCC 22711</strain>
    </source>
</reference>
<dbReference type="InterPro" id="IPR016161">
    <property type="entry name" value="Ald_DH/histidinol_DH"/>
</dbReference>
<evidence type="ECO:0000256" key="3">
    <source>
        <dbReference type="ARBA" id="ARBA00023002"/>
    </source>
</evidence>
<evidence type="ECO:0000256" key="4">
    <source>
        <dbReference type="ARBA" id="ARBA00023027"/>
    </source>
</evidence>
<dbReference type="FunFam" id="3.40.605.10:FF:000006">
    <property type="entry name" value="1-pyrroline-5-carboxylate dehydrogenase"/>
    <property type="match status" value="1"/>
</dbReference>
<dbReference type="EMBL" id="KZ679015">
    <property type="protein sequence ID" value="PSS12536.1"/>
    <property type="molecule type" value="Genomic_DNA"/>
</dbReference>
<dbReference type="Gene3D" id="3.40.309.10">
    <property type="entry name" value="Aldehyde Dehydrogenase, Chain A, domain 2"/>
    <property type="match status" value="1"/>
</dbReference>
<keyword evidence="3 8" id="KW-0560">Oxidoreductase</keyword>
<dbReference type="Pfam" id="PF00171">
    <property type="entry name" value="Aldedh"/>
    <property type="match status" value="1"/>
</dbReference>
<dbReference type="InterPro" id="IPR005931">
    <property type="entry name" value="P5CDH/ALDH4A1"/>
</dbReference>
<evidence type="ECO:0000256" key="5">
    <source>
        <dbReference type="ARBA" id="ARBA00023062"/>
    </source>
</evidence>
<dbReference type="InterPro" id="IPR016160">
    <property type="entry name" value="Ald_DH_CS_CYS"/>
</dbReference>
<dbReference type="PANTHER" id="PTHR42862">
    <property type="entry name" value="DELTA-1-PYRROLINE-5-CARBOXYLATE DEHYDROGENASE 1, ISOFORM A-RELATED"/>
    <property type="match status" value="1"/>
</dbReference>
<dbReference type="InParanoid" id="A0A2T3AV55"/>
<evidence type="ECO:0000313" key="12">
    <source>
        <dbReference type="EMBL" id="PSS12536.1"/>
    </source>
</evidence>
<evidence type="ECO:0000256" key="2">
    <source>
        <dbReference type="ARBA" id="ARBA00009986"/>
    </source>
</evidence>
<feature type="domain" description="Aldehyde dehydrogenase" evidence="11">
    <location>
        <begin position="88"/>
        <end position="553"/>
    </location>
</feature>
<dbReference type="PROSITE" id="PS00687">
    <property type="entry name" value="ALDEHYDE_DEHYDR_GLU"/>
    <property type="match status" value="1"/>
</dbReference>
<dbReference type="OrthoDB" id="5322683at2759"/>
<dbReference type="PROSITE" id="PS00070">
    <property type="entry name" value="ALDEHYDE_DEHYDR_CYS"/>
    <property type="match status" value="1"/>
</dbReference>
<evidence type="ECO:0000313" key="13">
    <source>
        <dbReference type="Proteomes" id="UP000241818"/>
    </source>
</evidence>
<evidence type="ECO:0000256" key="10">
    <source>
        <dbReference type="RuleBase" id="RU366030"/>
    </source>
</evidence>
<dbReference type="InterPro" id="IPR029510">
    <property type="entry name" value="Ald_DH_CS_GLU"/>
</dbReference>
<keyword evidence="13" id="KW-1185">Reference proteome</keyword>
<dbReference type="Proteomes" id="UP000241818">
    <property type="component" value="Unassembled WGS sequence"/>
</dbReference>
<dbReference type="InterPro" id="IPR016163">
    <property type="entry name" value="Ald_DH_C"/>
</dbReference>
<dbReference type="STRING" id="857342.A0A2T3AV55"/>
<name>A0A2T3AV55_AMORE</name>
<dbReference type="InterPro" id="IPR016162">
    <property type="entry name" value="Ald_DH_N"/>
</dbReference>
<keyword evidence="5 9" id="KW-0642">Proline metabolism</keyword>
<gene>
    <name evidence="12" type="ORF">M430DRAFT_36635</name>
</gene>
<dbReference type="EC" id="1.2.1.88" evidence="9"/>
<dbReference type="RefSeq" id="XP_024718534.1">
    <property type="nucleotide sequence ID" value="XM_024866967.1"/>
</dbReference>
<evidence type="ECO:0000259" key="11">
    <source>
        <dbReference type="Pfam" id="PF00171"/>
    </source>
</evidence>
<proteinExistence type="inferred from homology"/>
<evidence type="ECO:0000256" key="1">
    <source>
        <dbReference type="ARBA" id="ARBA00004786"/>
    </source>
</evidence>
<dbReference type="CDD" id="cd07123">
    <property type="entry name" value="ALDH_F4-17_P5CDH"/>
    <property type="match status" value="1"/>
</dbReference>
<dbReference type="GeneID" id="36575048"/>
<organism evidence="12 13">
    <name type="scientific">Amorphotheca resinae ATCC 22711</name>
    <dbReference type="NCBI Taxonomy" id="857342"/>
    <lineage>
        <taxon>Eukaryota</taxon>
        <taxon>Fungi</taxon>
        <taxon>Dikarya</taxon>
        <taxon>Ascomycota</taxon>
        <taxon>Pezizomycotina</taxon>
        <taxon>Leotiomycetes</taxon>
        <taxon>Helotiales</taxon>
        <taxon>Amorphothecaceae</taxon>
        <taxon>Amorphotheca</taxon>
    </lineage>
</organism>
<dbReference type="PANTHER" id="PTHR42862:SF1">
    <property type="entry name" value="DELTA-1-PYRROLINE-5-CARBOXYLATE DEHYDROGENASE 2, ISOFORM A-RELATED"/>
    <property type="match status" value="1"/>
</dbReference>
<dbReference type="Gene3D" id="3.40.605.10">
    <property type="entry name" value="Aldehyde Dehydrogenase, Chain A, domain 1"/>
    <property type="match status" value="1"/>
</dbReference>
<dbReference type="GO" id="GO:0003842">
    <property type="term" value="F:L-glutamate gamma-semialdehyde dehydrogenase activity"/>
    <property type="evidence" value="ECO:0007669"/>
    <property type="project" value="UniProtKB-UniRule"/>
</dbReference>
<dbReference type="AlphaFoldDB" id="A0A2T3AV55"/>
<evidence type="ECO:0000256" key="9">
    <source>
        <dbReference type="RuleBase" id="RU366016"/>
    </source>
</evidence>
<comment type="similarity">
    <text evidence="2 8">Belongs to the aldehyde dehydrogenase family.</text>
</comment>
<protein>
    <recommendedName>
        <fullName evidence="9 10">Multifunctional fusion protein</fullName>
    </recommendedName>
    <domain>
        <recommendedName>
            <fullName evidence="10">Delta-1-pyrroline-5-carboxylate dehydrogenase</fullName>
            <shortName evidence="10">P5C dehydrogenase</shortName>
        </recommendedName>
        <alternativeName>
            <fullName evidence="9">L-glutamate gamma-semialdehyde dehydrogenase</fullName>
        </alternativeName>
    </domain>
    <domain>
        <recommendedName>
            <fullName evidence="9">L-glutamate gamma-semialdehyde dehydrogenase</fullName>
            <ecNumber evidence="9">1.2.1.88</ecNumber>
        </recommendedName>
    </domain>
</protein>
<accession>A0A2T3AV55</accession>
<dbReference type="GO" id="GO:0010133">
    <property type="term" value="P:L-proline catabolic process to L-glutamate"/>
    <property type="evidence" value="ECO:0007669"/>
    <property type="project" value="UniProtKB-UniRule"/>
</dbReference>
<dbReference type="FunCoup" id="A0A2T3AV55">
    <property type="interactions" value="376"/>
</dbReference>
<dbReference type="FunFam" id="3.40.309.10:FF:000005">
    <property type="entry name" value="1-pyrroline-5-carboxylate dehydrogenase 1"/>
    <property type="match status" value="1"/>
</dbReference>
<dbReference type="NCBIfam" id="TIGR01236">
    <property type="entry name" value="D1pyr5carbox1"/>
    <property type="match status" value="1"/>
</dbReference>
<dbReference type="InterPro" id="IPR050485">
    <property type="entry name" value="Proline_metab_enzyme"/>
</dbReference>
<evidence type="ECO:0000256" key="8">
    <source>
        <dbReference type="RuleBase" id="RU003345"/>
    </source>
</evidence>
<sequence length="573" mass="63312">MFRRLVRPRHFLPRWNLLQVPGCTVCRMGIATYKKPFFENEPSPSYAKGSIERRGITKALERLKAELPIQIPLMIGGQIISGSFSEKQLNPSQHRQPLAEWAPAKEAHVHQAINSALAAKSAWEDLPFEDRAAVFLRAADLVTGKYRYEIIAATMLGQGKNIHQAEIDAAAETADLFRFYVQCGMELLAQQPTVNPPGVWNRLEYRPLEGFIYAISPFNFTALGGNLVAGPALMGNVVIWKPSLYALHASWLLYNILLEAGLPKDVVQFVPGDAEEISRILFDSPHFAGLNFTGSTQVFKSLLGNIGVATAEDKYLSYPRVVGETGGKNFHVIHQSADIENAVNNTIRGAFEYQGQKCSATSRVYVAESIWPQVKEGIVQKTKALKVGSPENYENFVNAVIHEDAFNRLADVIEKAKTDPALTLLAGGKTSKEEGYYIYPTVYQTSDPQHELMQRELFGPICTIYVFPDDKWTETLKLIDGTSKYALTGSVFGRDPLALREAETALRHSAGNFYINTKSTGAVVAQQPFGGSRGSGTNDKVGSVNVLLRFASIRAIKEDFVGAREITYASNEV</sequence>
<dbReference type="UniPathway" id="UPA00261">
    <property type="reaction ID" value="UER00374"/>
</dbReference>
<comment type="catalytic activity">
    <reaction evidence="6 9">
        <text>L-glutamate 5-semialdehyde + NAD(+) + H2O = L-glutamate + NADH + 2 H(+)</text>
        <dbReference type="Rhea" id="RHEA:30235"/>
        <dbReference type="ChEBI" id="CHEBI:15377"/>
        <dbReference type="ChEBI" id="CHEBI:15378"/>
        <dbReference type="ChEBI" id="CHEBI:29985"/>
        <dbReference type="ChEBI" id="CHEBI:57540"/>
        <dbReference type="ChEBI" id="CHEBI:57945"/>
        <dbReference type="ChEBI" id="CHEBI:58066"/>
        <dbReference type="EC" id="1.2.1.88"/>
    </reaction>
</comment>
<dbReference type="GO" id="GO:0005759">
    <property type="term" value="C:mitochondrial matrix"/>
    <property type="evidence" value="ECO:0007669"/>
    <property type="project" value="TreeGrafter"/>
</dbReference>
<dbReference type="InterPro" id="IPR015590">
    <property type="entry name" value="Aldehyde_DH_dom"/>
</dbReference>
<dbReference type="SUPFAM" id="SSF53720">
    <property type="entry name" value="ALDH-like"/>
    <property type="match status" value="1"/>
</dbReference>
<feature type="active site" evidence="7">
    <location>
        <position position="324"/>
    </location>
</feature>
<evidence type="ECO:0000256" key="7">
    <source>
        <dbReference type="PROSITE-ProRule" id="PRU10007"/>
    </source>
</evidence>
<keyword evidence="4 9" id="KW-0520">NAD</keyword>